<accession>A0AAD5WGI9</accession>
<name>A0AAD5WGI9_PARTN</name>
<comment type="caution">
    <text evidence="1">The sequence shown here is derived from an EMBL/GenBank/DDBJ whole genome shotgun (WGS) entry which is preliminary data.</text>
</comment>
<protein>
    <submittedName>
        <fullName evidence="1">Uncharacterized protein</fullName>
    </submittedName>
</protein>
<dbReference type="EMBL" id="JAHQIW010006299">
    <property type="protein sequence ID" value="KAJ1368768.1"/>
    <property type="molecule type" value="Genomic_DNA"/>
</dbReference>
<sequence length="78" mass="8493">MFNEAELRTLNVLNDTLGAGVLISIHSVCLLEKLSISTTTIVSVVAETSVASSLERCPSWKKKLIQTDVLALIPHKMN</sequence>
<dbReference type="Proteomes" id="UP001196413">
    <property type="component" value="Unassembled WGS sequence"/>
</dbReference>
<proteinExistence type="predicted"/>
<dbReference type="AlphaFoldDB" id="A0AAD5WGI9"/>
<organism evidence="1 2">
    <name type="scientific">Parelaphostrongylus tenuis</name>
    <name type="common">Meningeal worm</name>
    <dbReference type="NCBI Taxonomy" id="148309"/>
    <lineage>
        <taxon>Eukaryota</taxon>
        <taxon>Metazoa</taxon>
        <taxon>Ecdysozoa</taxon>
        <taxon>Nematoda</taxon>
        <taxon>Chromadorea</taxon>
        <taxon>Rhabditida</taxon>
        <taxon>Rhabditina</taxon>
        <taxon>Rhabditomorpha</taxon>
        <taxon>Strongyloidea</taxon>
        <taxon>Metastrongylidae</taxon>
        <taxon>Parelaphostrongylus</taxon>
    </lineage>
</organism>
<evidence type="ECO:0000313" key="2">
    <source>
        <dbReference type="Proteomes" id="UP001196413"/>
    </source>
</evidence>
<gene>
    <name evidence="1" type="ORF">KIN20_030044</name>
</gene>
<keyword evidence="2" id="KW-1185">Reference proteome</keyword>
<reference evidence="1" key="1">
    <citation type="submission" date="2021-06" db="EMBL/GenBank/DDBJ databases">
        <title>Parelaphostrongylus tenuis whole genome reference sequence.</title>
        <authorList>
            <person name="Garwood T.J."/>
            <person name="Larsen P.A."/>
            <person name="Fountain-Jones N.M."/>
            <person name="Garbe J.R."/>
            <person name="Macchietto M.G."/>
            <person name="Kania S.A."/>
            <person name="Gerhold R.W."/>
            <person name="Richards J.E."/>
            <person name="Wolf T.M."/>
        </authorList>
    </citation>
    <scope>NUCLEOTIDE SEQUENCE</scope>
    <source>
        <strain evidence="1">MNPRO001-30</strain>
        <tissue evidence="1">Meninges</tissue>
    </source>
</reference>
<evidence type="ECO:0000313" key="1">
    <source>
        <dbReference type="EMBL" id="KAJ1368768.1"/>
    </source>
</evidence>